<keyword evidence="2" id="KW-0677">Repeat</keyword>
<dbReference type="VEuPathDB" id="FungiDB:YALI0_C01738g"/>
<dbReference type="KEGG" id="yli:2909111"/>
<evidence type="ECO:0000313" key="7">
    <source>
        <dbReference type="Proteomes" id="UP000182444"/>
    </source>
</evidence>
<dbReference type="RefSeq" id="XP_501338.3">
    <property type="nucleotide sequence ID" value="XM_501338.3"/>
</dbReference>
<dbReference type="InterPro" id="IPR024977">
    <property type="entry name" value="Apc4-like_WD40_dom"/>
</dbReference>
<evidence type="ECO:0000256" key="3">
    <source>
        <dbReference type="PROSITE-ProRule" id="PRU00221"/>
    </source>
</evidence>
<dbReference type="PANTHER" id="PTHR19857:SF8">
    <property type="entry name" value="ANGIO-ASSOCIATED MIGRATORY CELL PROTEIN"/>
    <property type="match status" value="1"/>
</dbReference>
<proteinExistence type="predicted"/>
<dbReference type="GO" id="GO:0051082">
    <property type="term" value="F:unfolded protein binding"/>
    <property type="evidence" value="ECO:0007669"/>
    <property type="project" value="EnsemblFungi"/>
</dbReference>
<dbReference type="eggNOG" id="KOG0296">
    <property type="taxonomic scope" value="Eukaryota"/>
</dbReference>
<evidence type="ECO:0000256" key="1">
    <source>
        <dbReference type="ARBA" id="ARBA00022574"/>
    </source>
</evidence>
<dbReference type="InterPro" id="IPR001680">
    <property type="entry name" value="WD40_rpt"/>
</dbReference>
<dbReference type="InterPro" id="IPR036322">
    <property type="entry name" value="WD40_repeat_dom_sf"/>
</dbReference>
<keyword evidence="1 3" id="KW-0853">WD repeat</keyword>
<dbReference type="VEuPathDB" id="FungiDB:YALI1_C02402g"/>
<evidence type="ECO:0000313" key="6">
    <source>
        <dbReference type="EMBL" id="AOW02208.1"/>
    </source>
</evidence>
<dbReference type="PANTHER" id="PTHR19857">
    <property type="entry name" value="MITOCHONDRIAL DIVISION PROTEIN 1-RELATED"/>
    <property type="match status" value="1"/>
</dbReference>
<feature type="domain" description="Anaphase-promoting complex subunit 4-like WD40" evidence="5">
    <location>
        <begin position="325"/>
        <end position="394"/>
    </location>
</feature>
<dbReference type="SMART" id="SM00320">
    <property type="entry name" value="WD40"/>
    <property type="match status" value="8"/>
</dbReference>
<protein>
    <recommendedName>
        <fullName evidence="5">Anaphase-promoting complex subunit 4-like WD40 domain-containing protein</fullName>
    </recommendedName>
</protein>
<dbReference type="GeneID" id="2909111"/>
<dbReference type="Pfam" id="PF12894">
    <property type="entry name" value="ANAPC4_WD40"/>
    <property type="match status" value="1"/>
</dbReference>
<name>A0A1D8N9A4_YARLL</name>
<organism evidence="6 7">
    <name type="scientific">Yarrowia lipolytica</name>
    <name type="common">Candida lipolytica</name>
    <dbReference type="NCBI Taxonomy" id="4952"/>
    <lineage>
        <taxon>Eukaryota</taxon>
        <taxon>Fungi</taxon>
        <taxon>Dikarya</taxon>
        <taxon>Ascomycota</taxon>
        <taxon>Saccharomycotina</taxon>
        <taxon>Dipodascomycetes</taxon>
        <taxon>Dipodascales</taxon>
        <taxon>Dipodascales incertae sedis</taxon>
        <taxon>Yarrowia</taxon>
    </lineage>
</organism>
<evidence type="ECO:0000259" key="5">
    <source>
        <dbReference type="Pfam" id="PF12894"/>
    </source>
</evidence>
<evidence type="ECO:0000256" key="4">
    <source>
        <dbReference type="SAM" id="MobiDB-lite"/>
    </source>
</evidence>
<reference evidence="6 7" key="1">
    <citation type="journal article" date="2016" name="PLoS ONE">
        <title>Sequence Assembly of Yarrowia lipolytica Strain W29/CLIB89 Shows Transposable Element Diversity.</title>
        <authorList>
            <person name="Magnan C."/>
            <person name="Yu J."/>
            <person name="Chang I."/>
            <person name="Jahn E."/>
            <person name="Kanomata Y."/>
            <person name="Wu J."/>
            <person name="Zeller M."/>
            <person name="Oakes M."/>
            <person name="Baldi P."/>
            <person name="Sandmeyer S."/>
        </authorList>
    </citation>
    <scope>NUCLEOTIDE SEQUENCE [LARGE SCALE GENOMIC DNA]</scope>
    <source>
        <strain evidence="7">CLIB89(W29)</strain>
    </source>
</reference>
<dbReference type="SUPFAM" id="SSF50978">
    <property type="entry name" value="WD40 repeat-like"/>
    <property type="match status" value="1"/>
</dbReference>
<dbReference type="PROSITE" id="PS50082">
    <property type="entry name" value="WD_REPEATS_2"/>
    <property type="match status" value="1"/>
</dbReference>
<accession>A0A1D8N9A4</accession>
<dbReference type="InterPro" id="IPR015943">
    <property type="entry name" value="WD40/YVTN_repeat-like_dom_sf"/>
</dbReference>
<dbReference type="Pfam" id="PF00400">
    <property type="entry name" value="WD40"/>
    <property type="match status" value="2"/>
</dbReference>
<dbReference type="InterPro" id="IPR051179">
    <property type="entry name" value="WD_repeat_multifunction"/>
</dbReference>
<feature type="region of interest" description="Disordered" evidence="4">
    <location>
        <begin position="1"/>
        <end position="70"/>
    </location>
</feature>
<feature type="compositionally biased region" description="Acidic residues" evidence="4">
    <location>
        <begin position="40"/>
        <end position="66"/>
    </location>
</feature>
<dbReference type="Proteomes" id="UP000182444">
    <property type="component" value="Chromosome 1C"/>
</dbReference>
<dbReference type="AlphaFoldDB" id="A0A1D8N9A4"/>
<evidence type="ECO:0000256" key="2">
    <source>
        <dbReference type="ARBA" id="ARBA00022737"/>
    </source>
</evidence>
<dbReference type="EMBL" id="CP017555">
    <property type="protein sequence ID" value="AOW02208.1"/>
    <property type="molecule type" value="Genomic_DNA"/>
</dbReference>
<gene>
    <name evidence="6" type="ORF">YALI1_C02402g</name>
</gene>
<dbReference type="GO" id="GO:0005829">
    <property type="term" value="C:cytosol"/>
    <property type="evidence" value="ECO:0007669"/>
    <property type="project" value="EnsemblFungi"/>
</dbReference>
<sequence length="436" mass="47483">MSVNNHLGDQIDAQASHDQDNQNDIYIDESEIADVVPDSNEPEPEEDDDDMEGLDEGMEDDGEQGEGEERIEVDMRNNAVAWFDKHEDSVFRVIAHPSVPLVVSGGGDNCGYMWTSNSNEPKLVTKLDGHKESVTDGGFTADGTFLVTSDMAGCVKLFHGTNKFQKWTEIDSIQEVEEVVWTKVHPEQNIVAFGATDGSVWVYSIEDTGFVSMTVLNGHSGCCTVGTWVLADDKDSLTLVTGSDDGSIVNWNVYNSVANYTLSATLFKGPDVWVSMAEDPTKKTLAAGAADGKLVLFKIDGGQLIETINTCSTKMEDGERSVEALSWCKSMKLLAAGTTSGQIMLYDTNTWRLRKILVMGDAVTWLQFIEDTPVLVAGAMDGVIRRFDARNGDEMWVGRGHNMGVLDMAVTSQGKLVTAGDEGVCLVFDETSESLP</sequence>
<feature type="repeat" description="WD" evidence="3">
    <location>
        <begin position="83"/>
        <end position="124"/>
    </location>
</feature>
<dbReference type="GO" id="GO:0000027">
    <property type="term" value="P:ribosomal large subunit assembly"/>
    <property type="evidence" value="ECO:0007669"/>
    <property type="project" value="EnsemblFungi"/>
</dbReference>
<dbReference type="Gene3D" id="2.130.10.10">
    <property type="entry name" value="YVTN repeat-like/Quinoprotein amine dehydrogenase"/>
    <property type="match status" value="1"/>
</dbReference>
<dbReference type="OMA" id="GPDEVMW"/>